<dbReference type="GO" id="GO:0015888">
    <property type="term" value="P:thiamine transport"/>
    <property type="evidence" value="ECO:0007669"/>
    <property type="project" value="TreeGrafter"/>
</dbReference>
<dbReference type="GO" id="GO:0030975">
    <property type="term" value="F:thiamine binding"/>
    <property type="evidence" value="ECO:0007669"/>
    <property type="project" value="TreeGrafter"/>
</dbReference>
<dbReference type="Proteomes" id="UP000533469">
    <property type="component" value="Unassembled WGS sequence"/>
</dbReference>
<dbReference type="GO" id="GO:0030288">
    <property type="term" value="C:outer membrane-bounded periplasmic space"/>
    <property type="evidence" value="ECO:0007669"/>
    <property type="project" value="TreeGrafter"/>
</dbReference>
<name>A0A839Z449_9HYPH</name>
<dbReference type="PANTHER" id="PTHR30006">
    <property type="entry name" value="THIAMINE-BINDING PERIPLASMIC PROTEIN-RELATED"/>
    <property type="match status" value="1"/>
</dbReference>
<dbReference type="Gene3D" id="3.40.190.10">
    <property type="entry name" value="Periplasmic binding protein-like II"/>
    <property type="match status" value="2"/>
</dbReference>
<reference evidence="2 3" key="1">
    <citation type="submission" date="2020-08" db="EMBL/GenBank/DDBJ databases">
        <title>Genomic Encyclopedia of Type Strains, Phase IV (KMG-IV): sequencing the most valuable type-strain genomes for metagenomic binning, comparative biology and taxonomic classification.</title>
        <authorList>
            <person name="Goeker M."/>
        </authorList>
    </citation>
    <scope>NUCLEOTIDE SEQUENCE [LARGE SCALE GENOMIC DNA]</scope>
    <source>
        <strain evidence="2 3">DSM 5895</strain>
    </source>
</reference>
<dbReference type="PROSITE" id="PS51318">
    <property type="entry name" value="TAT"/>
    <property type="match status" value="1"/>
</dbReference>
<dbReference type="GO" id="GO:0030976">
    <property type="term" value="F:thiamine pyrophosphate binding"/>
    <property type="evidence" value="ECO:0007669"/>
    <property type="project" value="TreeGrafter"/>
</dbReference>
<dbReference type="SUPFAM" id="SSF53850">
    <property type="entry name" value="Periplasmic binding protein-like II"/>
    <property type="match status" value="1"/>
</dbReference>
<sequence length="349" mass="37539">MGIDRRRALYMMGAGMGAVALGKTTRSAFAEEARELVIVTYPGALSEPHRWLANEMQARHPGLTIRLVPSDSQDIVAQIKAAQGYSPFDAGPNDEPPHLIGVREGYLAKREGAIPNLANAYPDLVARSEGFGVPATYSLVGIAYNTDMVKEPPTRWADLWRPEFKGRVGIARTSSNLGLATLAIAAKTHGGSEGNLDVGWEKLQALEPKAARSPASLTQMLEREEIAICPLWNNNTAAAAAKGLPIAFVKPAPGAVAIISFFSGFAKTRHPELVAEWLNGILSTEYQSRAAAAPYYFGPTVKGVPVPPDAAPYTPATPEEVLALQTIDWKTIVPVRGALVERFDRTFAI</sequence>
<keyword evidence="1" id="KW-0732">Signal</keyword>
<dbReference type="EMBL" id="JACICD010000001">
    <property type="protein sequence ID" value="MBB3770379.1"/>
    <property type="molecule type" value="Genomic_DNA"/>
</dbReference>
<comment type="caution">
    <text evidence="2">The sequence shown here is derived from an EMBL/GenBank/DDBJ whole genome shotgun (WGS) entry which is preliminary data.</text>
</comment>
<evidence type="ECO:0000313" key="2">
    <source>
        <dbReference type="EMBL" id="MBB3770379.1"/>
    </source>
</evidence>
<evidence type="ECO:0000313" key="3">
    <source>
        <dbReference type="Proteomes" id="UP000533469"/>
    </source>
</evidence>
<accession>A0A839Z449</accession>
<organism evidence="2 3">
    <name type="scientific">Ancylobacter tetraedralis</name>
    <dbReference type="NCBI Taxonomy" id="217068"/>
    <lineage>
        <taxon>Bacteria</taxon>
        <taxon>Pseudomonadati</taxon>
        <taxon>Pseudomonadota</taxon>
        <taxon>Alphaproteobacteria</taxon>
        <taxon>Hyphomicrobiales</taxon>
        <taxon>Xanthobacteraceae</taxon>
        <taxon>Ancylobacter</taxon>
    </lineage>
</organism>
<dbReference type="InterPro" id="IPR006311">
    <property type="entry name" value="TAT_signal"/>
</dbReference>
<protein>
    <submittedName>
        <fullName evidence="2">Putative spermidine/putrescine transport system substrate-binding protein</fullName>
    </submittedName>
</protein>
<dbReference type="Pfam" id="PF13343">
    <property type="entry name" value="SBP_bac_6"/>
    <property type="match status" value="1"/>
</dbReference>
<dbReference type="AlphaFoldDB" id="A0A839Z449"/>
<gene>
    <name evidence="2" type="ORF">FHS55_000965</name>
</gene>
<dbReference type="RefSeq" id="WP_183188481.1">
    <property type="nucleotide sequence ID" value="NZ_JACICD010000001.1"/>
</dbReference>
<keyword evidence="3" id="KW-1185">Reference proteome</keyword>
<dbReference type="PANTHER" id="PTHR30006:SF2">
    <property type="entry name" value="ABC TRANSPORTER SUBSTRATE-BINDING PROTEIN"/>
    <property type="match status" value="1"/>
</dbReference>
<proteinExistence type="predicted"/>
<evidence type="ECO:0000256" key="1">
    <source>
        <dbReference type="ARBA" id="ARBA00022729"/>
    </source>
</evidence>